<evidence type="ECO:0000313" key="2">
    <source>
        <dbReference type="Proteomes" id="UP000308230"/>
    </source>
</evidence>
<accession>A0A5R9EVY9</accession>
<keyword evidence="2" id="KW-1185">Reference proteome</keyword>
<dbReference type="OrthoDB" id="1723573at2"/>
<dbReference type="Proteomes" id="UP000308230">
    <property type="component" value="Unassembled WGS sequence"/>
</dbReference>
<reference evidence="1 2" key="1">
    <citation type="submission" date="2019-04" db="EMBL/GenBank/DDBJ databases">
        <title>Bacillus caeni sp. nov., a bacterium isolated from mangrove sediment.</title>
        <authorList>
            <person name="Huang H."/>
            <person name="Mo K."/>
            <person name="Hu Y."/>
        </authorList>
    </citation>
    <scope>NUCLEOTIDE SEQUENCE [LARGE SCALE GENOMIC DNA]</scope>
    <source>
        <strain evidence="1 2">HB172195</strain>
    </source>
</reference>
<organism evidence="1 2">
    <name type="scientific">Exobacillus caeni</name>
    <dbReference type="NCBI Taxonomy" id="2574798"/>
    <lineage>
        <taxon>Bacteria</taxon>
        <taxon>Bacillati</taxon>
        <taxon>Bacillota</taxon>
        <taxon>Bacilli</taxon>
        <taxon>Bacillales</taxon>
        <taxon>Guptibacillaceae</taxon>
        <taxon>Exobacillus</taxon>
    </lineage>
</organism>
<dbReference type="EMBL" id="SWLG01000022">
    <property type="protein sequence ID" value="TLS35402.1"/>
    <property type="molecule type" value="Genomic_DNA"/>
</dbReference>
<name>A0A5R9EVY9_9BACL</name>
<dbReference type="RefSeq" id="WP_138129028.1">
    <property type="nucleotide sequence ID" value="NZ_SWLG01000022.1"/>
</dbReference>
<evidence type="ECO:0008006" key="3">
    <source>
        <dbReference type="Google" id="ProtNLM"/>
    </source>
</evidence>
<evidence type="ECO:0000313" key="1">
    <source>
        <dbReference type="EMBL" id="TLS35402.1"/>
    </source>
</evidence>
<protein>
    <recommendedName>
        <fullName evidence="3">Antitoxin SocA-like Panacea domain-containing protein</fullName>
    </recommendedName>
</protein>
<dbReference type="AlphaFoldDB" id="A0A5R9EVY9"/>
<sequence>MSGKITGADYLLLLFYLKGKSSEKAEPIEGRTRITKMMFIFNKEIFKKLKLNEFSFEEDLPSFEAYHYGPFSSDVHEQLDLFTNIELLKEETRKFGKVNEWDYDNDLKSLEDMEDNIQEDNNDLLEDNGMTVSVYSLTPMGIEYVENEIIPQLPNQENLIPFLEQFKKQINTTDLNSLLSYVYNKYPEYASKSKIKGKVK</sequence>
<proteinExistence type="predicted"/>
<gene>
    <name evidence="1" type="ORF">FCL54_20615</name>
</gene>
<comment type="caution">
    <text evidence="1">The sequence shown here is derived from an EMBL/GenBank/DDBJ whole genome shotgun (WGS) entry which is preliminary data.</text>
</comment>